<dbReference type="AlphaFoldDB" id="A0A200QV76"/>
<name>A0A200QV76_MACCD</name>
<dbReference type="OrthoDB" id="1704153at2759"/>
<proteinExistence type="predicted"/>
<keyword evidence="2" id="KW-1185">Reference proteome</keyword>
<protein>
    <submittedName>
        <fullName evidence="1">Uncharacterized protein</fullName>
    </submittedName>
</protein>
<organism evidence="1 2">
    <name type="scientific">Macleaya cordata</name>
    <name type="common">Five-seeded plume-poppy</name>
    <name type="synonym">Bocconia cordata</name>
    <dbReference type="NCBI Taxonomy" id="56857"/>
    <lineage>
        <taxon>Eukaryota</taxon>
        <taxon>Viridiplantae</taxon>
        <taxon>Streptophyta</taxon>
        <taxon>Embryophyta</taxon>
        <taxon>Tracheophyta</taxon>
        <taxon>Spermatophyta</taxon>
        <taxon>Magnoliopsida</taxon>
        <taxon>Ranunculales</taxon>
        <taxon>Papaveraceae</taxon>
        <taxon>Papaveroideae</taxon>
        <taxon>Macleaya</taxon>
    </lineage>
</organism>
<dbReference type="EMBL" id="MVGT01001054">
    <property type="protein sequence ID" value="OVA14367.1"/>
    <property type="molecule type" value="Genomic_DNA"/>
</dbReference>
<dbReference type="Proteomes" id="UP000195402">
    <property type="component" value="Unassembled WGS sequence"/>
</dbReference>
<comment type="caution">
    <text evidence="1">The sequence shown here is derived from an EMBL/GenBank/DDBJ whole genome shotgun (WGS) entry which is preliminary data.</text>
</comment>
<evidence type="ECO:0000313" key="1">
    <source>
        <dbReference type="EMBL" id="OVA14367.1"/>
    </source>
</evidence>
<dbReference type="InParanoid" id="A0A200QV76"/>
<reference evidence="1 2" key="1">
    <citation type="journal article" date="2017" name="Mol. Plant">
        <title>The Genome of Medicinal Plant Macleaya cordata Provides New Insights into Benzylisoquinoline Alkaloids Metabolism.</title>
        <authorList>
            <person name="Liu X."/>
            <person name="Liu Y."/>
            <person name="Huang P."/>
            <person name="Ma Y."/>
            <person name="Qing Z."/>
            <person name="Tang Q."/>
            <person name="Cao H."/>
            <person name="Cheng P."/>
            <person name="Zheng Y."/>
            <person name="Yuan Z."/>
            <person name="Zhou Y."/>
            <person name="Liu J."/>
            <person name="Tang Z."/>
            <person name="Zhuo Y."/>
            <person name="Zhang Y."/>
            <person name="Yu L."/>
            <person name="Huang J."/>
            <person name="Yang P."/>
            <person name="Peng Q."/>
            <person name="Zhang J."/>
            <person name="Jiang W."/>
            <person name="Zhang Z."/>
            <person name="Lin K."/>
            <person name="Ro D.K."/>
            <person name="Chen X."/>
            <person name="Xiong X."/>
            <person name="Shang Y."/>
            <person name="Huang S."/>
            <person name="Zeng J."/>
        </authorList>
    </citation>
    <scope>NUCLEOTIDE SEQUENCE [LARGE SCALE GENOMIC DNA]</scope>
    <source>
        <strain evidence="2">cv. BLH2017</strain>
        <tissue evidence="1">Root</tissue>
    </source>
</reference>
<gene>
    <name evidence="1" type="ORF">BVC80_8317g9</name>
</gene>
<accession>A0A200QV76</accession>
<sequence length="77" mass="8993">MPFPHRHDLDCSKTRFAIQYFHGAKIIHKSDLESKIEETVDKENKEVDFVMLLILHMAMTISRMLLGVQFSAHFCNT</sequence>
<evidence type="ECO:0000313" key="2">
    <source>
        <dbReference type="Proteomes" id="UP000195402"/>
    </source>
</evidence>